<reference evidence="3 4" key="1">
    <citation type="submission" date="2018-08" db="EMBL/GenBank/DDBJ databases">
        <title>Genome and evolution of the arbuscular mycorrhizal fungus Diversispora epigaea (formerly Glomus versiforme) and its bacterial endosymbionts.</title>
        <authorList>
            <person name="Sun X."/>
            <person name="Fei Z."/>
            <person name="Harrison M."/>
        </authorList>
    </citation>
    <scope>NUCLEOTIDE SEQUENCE [LARGE SCALE GENOMIC DNA]</scope>
    <source>
        <strain evidence="3 4">IT104</strain>
    </source>
</reference>
<sequence length="114" mass="13599">MLTLPAAAFQKYWYIKRKTRKDIGILKEKQEKNIEILKEKQEKDISVLKEKYEGLRNEFIAMMKGLVCYFPLKSILNEDQIVIPKMEMIKKKIDTNDHEKKMDTNDHEITSHNN</sequence>
<evidence type="ECO:0000313" key="3">
    <source>
        <dbReference type="EMBL" id="RHZ63839.1"/>
    </source>
</evidence>
<name>A0A397HL70_9GLOM</name>
<feature type="coiled-coil region" evidence="1">
    <location>
        <begin position="31"/>
        <end position="58"/>
    </location>
</feature>
<keyword evidence="4" id="KW-1185">Reference proteome</keyword>
<evidence type="ECO:0000256" key="1">
    <source>
        <dbReference type="SAM" id="Coils"/>
    </source>
</evidence>
<keyword evidence="1" id="KW-0175">Coiled coil</keyword>
<gene>
    <name evidence="3" type="ORF">Glove_327g29</name>
</gene>
<proteinExistence type="predicted"/>
<organism evidence="3 4">
    <name type="scientific">Diversispora epigaea</name>
    <dbReference type="NCBI Taxonomy" id="1348612"/>
    <lineage>
        <taxon>Eukaryota</taxon>
        <taxon>Fungi</taxon>
        <taxon>Fungi incertae sedis</taxon>
        <taxon>Mucoromycota</taxon>
        <taxon>Glomeromycotina</taxon>
        <taxon>Glomeromycetes</taxon>
        <taxon>Diversisporales</taxon>
        <taxon>Diversisporaceae</taxon>
        <taxon>Diversispora</taxon>
    </lineage>
</organism>
<evidence type="ECO:0000256" key="2">
    <source>
        <dbReference type="SAM" id="MobiDB-lite"/>
    </source>
</evidence>
<evidence type="ECO:0000313" key="4">
    <source>
        <dbReference type="Proteomes" id="UP000266861"/>
    </source>
</evidence>
<dbReference type="Proteomes" id="UP000266861">
    <property type="component" value="Unassembled WGS sequence"/>
</dbReference>
<feature type="region of interest" description="Disordered" evidence="2">
    <location>
        <begin position="94"/>
        <end position="114"/>
    </location>
</feature>
<dbReference type="AlphaFoldDB" id="A0A397HL70"/>
<dbReference type="EMBL" id="PQFF01000299">
    <property type="protein sequence ID" value="RHZ63839.1"/>
    <property type="molecule type" value="Genomic_DNA"/>
</dbReference>
<accession>A0A397HL70</accession>
<comment type="caution">
    <text evidence="3">The sequence shown here is derived from an EMBL/GenBank/DDBJ whole genome shotgun (WGS) entry which is preliminary data.</text>
</comment>
<dbReference type="OrthoDB" id="2420278at2759"/>
<protein>
    <submittedName>
        <fullName evidence="3">Uncharacterized protein</fullName>
    </submittedName>
</protein>